<dbReference type="OrthoDB" id="9771902at2"/>
<dbReference type="InterPro" id="IPR047175">
    <property type="entry name" value="CotS-like"/>
</dbReference>
<dbReference type="Proteomes" id="UP000019681">
    <property type="component" value="Unassembled WGS sequence"/>
</dbReference>
<evidence type="ECO:0000313" key="2">
    <source>
        <dbReference type="Proteomes" id="UP000019681"/>
    </source>
</evidence>
<evidence type="ECO:0000313" key="1">
    <source>
        <dbReference type="EMBL" id="EYE88815.1"/>
    </source>
</evidence>
<dbReference type="STRING" id="1403537.Q428_06175"/>
<protein>
    <submittedName>
        <fullName evidence="1">Spore coat protein</fullName>
    </submittedName>
</protein>
<dbReference type="SUPFAM" id="SSF56112">
    <property type="entry name" value="Protein kinase-like (PK-like)"/>
    <property type="match status" value="1"/>
</dbReference>
<keyword evidence="1" id="KW-0167">Capsid protein</keyword>
<dbReference type="RefSeq" id="WP_035379096.1">
    <property type="nucleotide sequence ID" value="NZ_AZQP01000013.1"/>
</dbReference>
<dbReference type="Gene3D" id="3.30.200.20">
    <property type="entry name" value="Phosphorylase Kinase, domain 1"/>
    <property type="match status" value="1"/>
</dbReference>
<dbReference type="EMBL" id="AZQP01000013">
    <property type="protein sequence ID" value="EYE88815.1"/>
    <property type="molecule type" value="Genomic_DNA"/>
</dbReference>
<sequence>MNRLVELDSSLSEKELNTIKSVLKEYNILPEKIERVRSVYKISQKDFIYCLKKIKDNNNKGVLISEYLKNNGFYNLPEYIKTKNNKDMVKYNNSYYYITSWINGRECDFNDFDELKSAIKLLADFHIKSEGFYMKTAKIKYVNKNWVTQFTEEKNKLKAYKVLLERKKIKTTFDDAYYFAIDYYSSRIDYAINLLKNSNYTYFAKQVLEKKIICHDSFYYQNILIDSSKNMFLIDMESLVYDIHVYDLAKFIRRIMFKGNYSWNFNCARELIDLYSSINRLNNDEFKILLAFIMFPQKFCKLGSKRYIKKKQWNELKYIKKIDRLLESIKNEEIFIEEFIKYYNIQ</sequence>
<gene>
    <name evidence="1" type="ORF">Q428_06175</name>
</gene>
<keyword evidence="1" id="KW-0946">Virion</keyword>
<comment type="caution">
    <text evidence="1">The sequence shown here is derived from an EMBL/GenBank/DDBJ whole genome shotgun (WGS) entry which is preliminary data.</text>
</comment>
<dbReference type="Gene3D" id="3.90.1200.10">
    <property type="match status" value="1"/>
</dbReference>
<dbReference type="PANTHER" id="PTHR39179">
    <property type="entry name" value="SPORE COAT PROTEIN I"/>
    <property type="match status" value="1"/>
</dbReference>
<name>A0A017RXZ4_9CLOT</name>
<keyword evidence="2" id="KW-1185">Reference proteome</keyword>
<dbReference type="InterPro" id="IPR011009">
    <property type="entry name" value="Kinase-like_dom_sf"/>
</dbReference>
<dbReference type="AlphaFoldDB" id="A0A017RXZ4"/>
<dbReference type="NCBIfam" id="TIGR02906">
    <property type="entry name" value="spore_CotS"/>
    <property type="match status" value="1"/>
</dbReference>
<proteinExistence type="predicted"/>
<dbReference type="GO" id="GO:0042601">
    <property type="term" value="C:endospore-forming forespore"/>
    <property type="evidence" value="ECO:0007669"/>
    <property type="project" value="TreeGrafter"/>
</dbReference>
<accession>A0A017RXZ4</accession>
<organism evidence="1 2">
    <name type="scientific">Fervidicella metallireducens AeB</name>
    <dbReference type="NCBI Taxonomy" id="1403537"/>
    <lineage>
        <taxon>Bacteria</taxon>
        <taxon>Bacillati</taxon>
        <taxon>Bacillota</taxon>
        <taxon>Clostridia</taxon>
        <taxon>Eubacteriales</taxon>
        <taxon>Clostridiaceae</taxon>
        <taxon>Fervidicella</taxon>
    </lineage>
</organism>
<dbReference type="InterPro" id="IPR014255">
    <property type="entry name" value="Spore_coat_CotS"/>
</dbReference>
<reference evidence="1 2" key="1">
    <citation type="journal article" date="2014" name="Genome Announc.">
        <title>Draft Genome Sequence of Fervidicella metallireducens Strain AeBT, an Iron-Reducing Thermoanaerobe from the Great Artesian Basin.</title>
        <authorList>
            <person name="Patel B.K."/>
        </authorList>
    </citation>
    <scope>NUCLEOTIDE SEQUENCE [LARGE SCALE GENOMIC DNA]</scope>
    <source>
        <strain evidence="1 2">AeB</strain>
    </source>
</reference>
<dbReference type="PANTHER" id="PTHR39179:SF1">
    <property type="entry name" value="SPORE COAT PROTEIN I"/>
    <property type="match status" value="1"/>
</dbReference>